<dbReference type="InterPro" id="IPR001932">
    <property type="entry name" value="PPM-type_phosphatase-like_dom"/>
</dbReference>
<dbReference type="PROSITE" id="PS51746">
    <property type="entry name" value="PPM_2"/>
    <property type="match status" value="1"/>
</dbReference>
<dbReference type="Proteomes" id="UP000067626">
    <property type="component" value="Chromosome"/>
</dbReference>
<dbReference type="KEGG" id="ccro:CMC5_013540"/>
<reference evidence="2 3" key="1">
    <citation type="submission" date="2015-07" db="EMBL/GenBank/DDBJ databases">
        <title>Genome analysis of myxobacterium Chondromyces crocatus Cm c5 reveals a high potential for natural compound synthesis and the genetic basis for the loss of fruiting body formation.</title>
        <authorList>
            <person name="Zaburannyi N."/>
            <person name="Bunk B."/>
            <person name="Maier J."/>
            <person name="Overmann J."/>
            <person name="Mueller R."/>
        </authorList>
    </citation>
    <scope>NUCLEOTIDE SEQUENCE [LARGE SCALE GENOMIC DNA]</scope>
    <source>
        <strain evidence="2 3">Cm c5</strain>
    </source>
</reference>
<organism evidence="2 3">
    <name type="scientific">Chondromyces crocatus</name>
    <dbReference type="NCBI Taxonomy" id="52"/>
    <lineage>
        <taxon>Bacteria</taxon>
        <taxon>Pseudomonadati</taxon>
        <taxon>Myxococcota</taxon>
        <taxon>Polyangia</taxon>
        <taxon>Polyangiales</taxon>
        <taxon>Polyangiaceae</taxon>
        <taxon>Chondromyces</taxon>
    </lineage>
</organism>
<feature type="domain" description="PPM-type phosphatase" evidence="1">
    <location>
        <begin position="8"/>
        <end position="252"/>
    </location>
</feature>
<dbReference type="Pfam" id="PF13672">
    <property type="entry name" value="PP2C_2"/>
    <property type="match status" value="1"/>
</dbReference>
<dbReference type="STRING" id="52.CMC5_013540"/>
<dbReference type="PANTHER" id="PTHR47992">
    <property type="entry name" value="PROTEIN PHOSPHATASE"/>
    <property type="match status" value="1"/>
</dbReference>
<dbReference type="OrthoDB" id="5496340at2"/>
<sequence>MGSTLRFEAAAGTHIGHVRKKNDDSFASLPKLGLFMVADGIGGRPGGEVASRMAVDTVRTCFEEDDPEETWPYALDPSQEREEVQFVHAVRTANTAIFERAVRTPALRGMGTTFTGLYVRGDRAFIAHVGDSRGYRLRRGRLDQVTDDHSMLGEVRRHGVELEDALDEGLSGILMRSVGTERRVDVDTRVEVLVRGDVLLLCSDGLWEPVAEAELHATLSEDSSPEAMVERLIGQALRHGANDNVTCVVVRVS</sequence>
<name>A0A0K1E9H3_CHOCO</name>
<dbReference type="InterPro" id="IPR036457">
    <property type="entry name" value="PPM-type-like_dom_sf"/>
</dbReference>
<proteinExistence type="predicted"/>
<evidence type="ECO:0000313" key="3">
    <source>
        <dbReference type="Proteomes" id="UP000067626"/>
    </source>
</evidence>
<dbReference type="SUPFAM" id="SSF81606">
    <property type="entry name" value="PP2C-like"/>
    <property type="match status" value="1"/>
</dbReference>
<evidence type="ECO:0000259" key="1">
    <source>
        <dbReference type="PROSITE" id="PS51746"/>
    </source>
</evidence>
<dbReference type="InterPro" id="IPR015655">
    <property type="entry name" value="PP2C"/>
</dbReference>
<dbReference type="SMART" id="SM00332">
    <property type="entry name" value="PP2Cc"/>
    <property type="match status" value="1"/>
</dbReference>
<evidence type="ECO:0000313" key="2">
    <source>
        <dbReference type="EMBL" id="AKT37223.1"/>
    </source>
</evidence>
<protein>
    <submittedName>
        <fullName evidence="2">Protein phosphatase</fullName>
    </submittedName>
</protein>
<gene>
    <name evidence="2" type="ORF">CMC5_013540</name>
</gene>
<dbReference type="GO" id="GO:0004722">
    <property type="term" value="F:protein serine/threonine phosphatase activity"/>
    <property type="evidence" value="ECO:0007669"/>
    <property type="project" value="InterPro"/>
</dbReference>
<keyword evidence="3" id="KW-1185">Reference proteome</keyword>
<dbReference type="SMART" id="SM00331">
    <property type="entry name" value="PP2C_SIG"/>
    <property type="match status" value="1"/>
</dbReference>
<dbReference type="Gene3D" id="3.60.40.10">
    <property type="entry name" value="PPM-type phosphatase domain"/>
    <property type="match status" value="1"/>
</dbReference>
<dbReference type="CDD" id="cd00143">
    <property type="entry name" value="PP2Cc"/>
    <property type="match status" value="1"/>
</dbReference>
<accession>A0A0K1E9H3</accession>
<dbReference type="AlphaFoldDB" id="A0A0K1E9H3"/>
<dbReference type="EMBL" id="CP012159">
    <property type="protein sequence ID" value="AKT37223.1"/>
    <property type="molecule type" value="Genomic_DNA"/>
</dbReference>
<dbReference type="RefSeq" id="WP_050429621.1">
    <property type="nucleotide sequence ID" value="NZ_CP012159.1"/>
</dbReference>